<dbReference type="AlphaFoldDB" id="A0A2P6R7D0"/>
<accession>A0A2P6R7D0</accession>
<dbReference type="Gene3D" id="2.160.20.10">
    <property type="entry name" value="Single-stranded right-handed beta-helix, Pectin lyase-like"/>
    <property type="match status" value="1"/>
</dbReference>
<comment type="pathway">
    <text evidence="2 14">Glycan metabolism; pectin degradation; 2-dehydro-3-deoxy-D-gluconate from pectin: step 1/5.</text>
</comment>
<evidence type="ECO:0000256" key="14">
    <source>
        <dbReference type="RuleBase" id="RU000589"/>
    </source>
</evidence>
<reference evidence="16 17" key="1">
    <citation type="journal article" date="2018" name="Nat. Genet.">
        <title>The Rosa genome provides new insights in the design of modern roses.</title>
        <authorList>
            <person name="Bendahmane M."/>
        </authorList>
    </citation>
    <scope>NUCLEOTIDE SEQUENCE [LARGE SCALE GENOMIC DNA]</scope>
    <source>
        <strain evidence="17">cv. Old Blush</strain>
    </source>
</reference>
<name>A0A2P6R7D0_ROSCH</name>
<evidence type="ECO:0000256" key="4">
    <source>
        <dbReference type="ARBA" id="ARBA00007786"/>
    </source>
</evidence>
<evidence type="ECO:0000256" key="13">
    <source>
        <dbReference type="PROSITE-ProRule" id="PRU10040"/>
    </source>
</evidence>
<keyword evidence="8 14" id="KW-0063">Aspartyl esterase</keyword>
<evidence type="ECO:0000256" key="11">
    <source>
        <dbReference type="ARBA" id="ARBA00047928"/>
    </source>
</evidence>
<evidence type="ECO:0000256" key="10">
    <source>
        <dbReference type="ARBA" id="ARBA00023180"/>
    </source>
</evidence>
<evidence type="ECO:0000256" key="6">
    <source>
        <dbReference type="ARBA" id="ARBA00022512"/>
    </source>
</evidence>
<dbReference type="GO" id="GO:0030599">
    <property type="term" value="F:pectinesterase activity"/>
    <property type="evidence" value="ECO:0007669"/>
    <property type="project" value="UniProtKB-UniRule"/>
</dbReference>
<dbReference type="GO" id="GO:0004857">
    <property type="term" value="F:enzyme inhibitor activity"/>
    <property type="evidence" value="ECO:0007669"/>
    <property type="project" value="InterPro"/>
</dbReference>
<keyword evidence="10" id="KW-0325">Glycoprotein</keyword>
<dbReference type="Gene3D" id="1.20.140.40">
    <property type="entry name" value="Invertase/pectin methylesterase inhibitor family protein"/>
    <property type="match status" value="1"/>
</dbReference>
<dbReference type="InterPro" id="IPR006501">
    <property type="entry name" value="Pectinesterase_inhib_dom"/>
</dbReference>
<comment type="caution">
    <text evidence="16">The sequence shown here is derived from an EMBL/GenBank/DDBJ whole genome shotgun (WGS) entry which is preliminary data.</text>
</comment>
<dbReference type="InterPro" id="IPR012334">
    <property type="entry name" value="Pectin_lyas_fold"/>
</dbReference>
<feature type="domain" description="Pectinesterase inhibitor" evidence="15">
    <location>
        <begin position="56"/>
        <end position="209"/>
    </location>
</feature>
<dbReference type="InterPro" id="IPR018040">
    <property type="entry name" value="Pectinesterase_Tyr_AS"/>
</dbReference>
<dbReference type="GO" id="GO:0045490">
    <property type="term" value="P:pectin catabolic process"/>
    <property type="evidence" value="ECO:0007669"/>
    <property type="project" value="UniProtKB-UniRule"/>
</dbReference>
<comment type="subcellular location">
    <subcellularLocation>
        <location evidence="1 14">Secreted</location>
        <location evidence="1 14">Cell wall</location>
    </subcellularLocation>
</comment>
<dbReference type="InterPro" id="IPR033131">
    <property type="entry name" value="Pectinesterase_Asp_AS"/>
</dbReference>
<comment type="catalytic activity">
    <reaction evidence="11 14">
        <text>[(1-&gt;4)-alpha-D-galacturonosyl methyl ester](n) + n H2O = [(1-&gt;4)-alpha-D-galacturonosyl](n) + n methanol + n H(+)</text>
        <dbReference type="Rhea" id="RHEA:22380"/>
        <dbReference type="Rhea" id="RHEA-COMP:14570"/>
        <dbReference type="Rhea" id="RHEA-COMP:14573"/>
        <dbReference type="ChEBI" id="CHEBI:15377"/>
        <dbReference type="ChEBI" id="CHEBI:15378"/>
        <dbReference type="ChEBI" id="CHEBI:17790"/>
        <dbReference type="ChEBI" id="CHEBI:140522"/>
        <dbReference type="ChEBI" id="CHEBI:140523"/>
        <dbReference type="EC" id="3.1.1.11"/>
    </reaction>
</comment>
<dbReference type="UniPathway" id="UPA00545">
    <property type="reaction ID" value="UER00823"/>
</dbReference>
<evidence type="ECO:0000259" key="15">
    <source>
        <dbReference type="SMART" id="SM00856"/>
    </source>
</evidence>
<evidence type="ECO:0000256" key="8">
    <source>
        <dbReference type="ARBA" id="ARBA00023085"/>
    </source>
</evidence>
<dbReference type="SMART" id="SM00856">
    <property type="entry name" value="PMEI"/>
    <property type="match status" value="1"/>
</dbReference>
<dbReference type="Gramene" id="PRQ42317">
    <property type="protein sequence ID" value="PRQ42317"/>
    <property type="gene ID" value="RchiOBHm_Chr3g0456331"/>
</dbReference>
<keyword evidence="14" id="KW-0961">Cell wall biogenesis/degradation</keyword>
<sequence>MAYEESSSSKKRFAIIGISSTLLIALVVAATVSVGLKTTTHDNGSRTSVKSHEISASMKAIISICQPTNYKQECVNSLLSASGNTTDPKKLIQVGFQVAMKQISVAAKNSTLLQQLEKDPRATKALDTCKELLGLAVTELKQAFDRLGGDFDITEIDTMIMDLKVWISATVTYQETCLDAFENSTSDAGEKMKMILKSSMHLSSNSLAMVSTTSSFLSGLDHKGLSRQLLADDGLPVLGHEDFELPDDFNNLNDLNNTWYWPGFRKLLTAASRADVYKVKKAANIIVAKDGSGKYKTINEALHHVPKHSNMTFVIYIKEGVYNELVHITKAMTNLMLIGDGANKTRITGNLNFVDGTPTYKTATVGMFVSVHGAHFMAKDIGFENSAGPDKHQAVAIRVSADEAIFYRCAFDGYQDTLYTHVQRQFYRDCTISGTIDFVFGDAAAIFQNCTFVVRKPMPNQSCIVTAQGRKERRQPTGIIIINSRFTSDAAYYPLRHENKAYLGRPWKEYSRTIIMESYIDDFIRPQGWLPWEADFGLKTCFYAEYNNRGPGASKAKRVTWHCIKNITPQHALDFTPGRFFKGDRWVRLSGVPYFPGLTA</sequence>
<evidence type="ECO:0000256" key="12">
    <source>
        <dbReference type="ARBA" id="ARBA00057335"/>
    </source>
</evidence>
<evidence type="ECO:0000256" key="3">
    <source>
        <dbReference type="ARBA" id="ARBA00006027"/>
    </source>
</evidence>
<feature type="active site" evidence="13">
    <location>
        <position position="437"/>
    </location>
</feature>
<dbReference type="SUPFAM" id="SSF51126">
    <property type="entry name" value="Pectin lyase-like"/>
    <property type="match status" value="1"/>
</dbReference>
<keyword evidence="14" id="KW-0964">Secreted</keyword>
<dbReference type="Proteomes" id="UP000238479">
    <property type="component" value="Chromosome 3"/>
</dbReference>
<keyword evidence="9" id="KW-1015">Disulfide bond</keyword>
<dbReference type="PANTHER" id="PTHR31707">
    <property type="entry name" value="PECTINESTERASE"/>
    <property type="match status" value="1"/>
</dbReference>
<dbReference type="Pfam" id="PF04043">
    <property type="entry name" value="PMEI"/>
    <property type="match status" value="1"/>
</dbReference>
<evidence type="ECO:0000256" key="5">
    <source>
        <dbReference type="ARBA" id="ARBA00013229"/>
    </source>
</evidence>
<evidence type="ECO:0000256" key="9">
    <source>
        <dbReference type="ARBA" id="ARBA00023157"/>
    </source>
</evidence>
<organism evidence="16 17">
    <name type="scientific">Rosa chinensis</name>
    <name type="common">China rose</name>
    <dbReference type="NCBI Taxonomy" id="74649"/>
    <lineage>
        <taxon>Eukaryota</taxon>
        <taxon>Viridiplantae</taxon>
        <taxon>Streptophyta</taxon>
        <taxon>Embryophyta</taxon>
        <taxon>Tracheophyta</taxon>
        <taxon>Spermatophyta</taxon>
        <taxon>Magnoliopsida</taxon>
        <taxon>eudicotyledons</taxon>
        <taxon>Gunneridae</taxon>
        <taxon>Pentapetalae</taxon>
        <taxon>rosids</taxon>
        <taxon>fabids</taxon>
        <taxon>Rosales</taxon>
        <taxon>Rosaceae</taxon>
        <taxon>Rosoideae</taxon>
        <taxon>Rosoideae incertae sedis</taxon>
        <taxon>Rosa</taxon>
    </lineage>
</organism>
<dbReference type="PROSITE" id="PS00800">
    <property type="entry name" value="PECTINESTERASE_1"/>
    <property type="match status" value="1"/>
</dbReference>
<dbReference type="STRING" id="74649.A0A2P6R7D0"/>
<evidence type="ECO:0000313" key="16">
    <source>
        <dbReference type="EMBL" id="PRQ42317.1"/>
    </source>
</evidence>
<dbReference type="CDD" id="cd15798">
    <property type="entry name" value="PMEI-like_3"/>
    <property type="match status" value="1"/>
</dbReference>
<dbReference type="NCBIfam" id="TIGR01614">
    <property type="entry name" value="PME_inhib"/>
    <property type="match status" value="1"/>
</dbReference>
<keyword evidence="6 14" id="KW-0134">Cell wall</keyword>
<keyword evidence="7 14" id="KW-0378">Hydrolase</keyword>
<comment type="similarity">
    <text evidence="3">In the N-terminal section; belongs to the PMEI family.</text>
</comment>
<dbReference type="Pfam" id="PF01095">
    <property type="entry name" value="Pectinesterase"/>
    <property type="match status" value="1"/>
</dbReference>
<keyword evidence="17" id="KW-1185">Reference proteome</keyword>
<dbReference type="InterPro" id="IPR035513">
    <property type="entry name" value="Invertase/methylesterase_inhib"/>
</dbReference>
<dbReference type="EMBL" id="PDCK01000041">
    <property type="protein sequence ID" value="PRQ42317.1"/>
    <property type="molecule type" value="Genomic_DNA"/>
</dbReference>
<evidence type="ECO:0000256" key="2">
    <source>
        <dbReference type="ARBA" id="ARBA00005184"/>
    </source>
</evidence>
<dbReference type="GO" id="GO:0042545">
    <property type="term" value="P:cell wall modification"/>
    <property type="evidence" value="ECO:0007669"/>
    <property type="project" value="UniProtKB-UniRule"/>
</dbReference>
<dbReference type="EC" id="3.1.1.11" evidence="5 14"/>
<dbReference type="FunFam" id="1.20.140.40:FF:000001">
    <property type="entry name" value="Pectinesterase"/>
    <property type="match status" value="1"/>
</dbReference>
<evidence type="ECO:0000256" key="7">
    <source>
        <dbReference type="ARBA" id="ARBA00022801"/>
    </source>
</evidence>
<dbReference type="FunFam" id="2.160.20.10:FF:000001">
    <property type="entry name" value="Pectinesterase"/>
    <property type="match status" value="1"/>
</dbReference>
<evidence type="ECO:0000313" key="17">
    <source>
        <dbReference type="Proteomes" id="UP000238479"/>
    </source>
</evidence>
<dbReference type="InterPro" id="IPR011050">
    <property type="entry name" value="Pectin_lyase_fold/virulence"/>
</dbReference>
<proteinExistence type="inferred from homology"/>
<protein>
    <recommendedName>
        <fullName evidence="5 14">Pectinesterase</fullName>
        <ecNumber evidence="5 14">3.1.1.11</ecNumber>
    </recommendedName>
</protein>
<dbReference type="OMA" id="ADEAIFY"/>
<dbReference type="PROSITE" id="PS00503">
    <property type="entry name" value="PECTINESTERASE_2"/>
    <property type="match status" value="1"/>
</dbReference>
<evidence type="ECO:0000256" key="1">
    <source>
        <dbReference type="ARBA" id="ARBA00004191"/>
    </source>
</evidence>
<comment type="function">
    <text evidence="12 14">Acts in the modification of cell walls via demethylesterification of cell wall pectin.</text>
</comment>
<gene>
    <name evidence="16" type="ORF">RchiOBHm_Chr3g0456331</name>
</gene>
<comment type="similarity">
    <text evidence="4">In the C-terminal section; belongs to the pectinesterase family.</text>
</comment>
<dbReference type="InterPro" id="IPR000070">
    <property type="entry name" value="Pectinesterase_cat"/>
</dbReference>
<dbReference type="SUPFAM" id="SSF101148">
    <property type="entry name" value="Plant invertase/pectin methylesterase inhibitor"/>
    <property type="match status" value="1"/>
</dbReference>